<dbReference type="GO" id="GO:0004499">
    <property type="term" value="F:N,N-dimethylaniline monooxygenase activity"/>
    <property type="evidence" value="ECO:0007669"/>
    <property type="project" value="InterPro"/>
</dbReference>
<dbReference type="EC" id="1.-.-.-" evidence="8"/>
<dbReference type="PIRSF" id="PIRSF000332">
    <property type="entry name" value="FMO"/>
    <property type="match status" value="1"/>
</dbReference>
<keyword evidence="6 8" id="KW-0560">Oxidoreductase</keyword>
<dbReference type="SUPFAM" id="SSF51905">
    <property type="entry name" value="FAD/NAD(P)-binding domain"/>
    <property type="match status" value="3"/>
</dbReference>
<evidence type="ECO:0000256" key="6">
    <source>
        <dbReference type="ARBA" id="ARBA00023002"/>
    </source>
</evidence>
<reference evidence="9 10" key="1">
    <citation type="submission" date="2022-12" db="EMBL/GenBank/DDBJ databases">
        <title>Chromosome-level genome assembly of true bugs.</title>
        <authorList>
            <person name="Ma L."/>
            <person name="Li H."/>
        </authorList>
    </citation>
    <scope>NUCLEOTIDE SEQUENCE [LARGE SCALE GENOMIC DNA]</scope>
    <source>
        <strain evidence="9">Lab_2022b</strain>
    </source>
</reference>
<evidence type="ECO:0000313" key="10">
    <source>
        <dbReference type="Proteomes" id="UP001461498"/>
    </source>
</evidence>
<keyword evidence="3 8" id="KW-0285">Flavoprotein</keyword>
<keyword evidence="7 8" id="KW-0503">Monooxygenase</keyword>
<comment type="cofactor">
    <cofactor evidence="1 8">
        <name>FAD</name>
        <dbReference type="ChEBI" id="CHEBI:57692"/>
    </cofactor>
</comment>
<name>A0AAW1DKV7_9HEMI</name>
<dbReference type="Proteomes" id="UP001461498">
    <property type="component" value="Unassembled WGS sequence"/>
</dbReference>
<accession>A0AAW1DKV7</accession>
<keyword evidence="5" id="KW-0521">NADP</keyword>
<evidence type="ECO:0000313" key="9">
    <source>
        <dbReference type="EMBL" id="KAK9511346.1"/>
    </source>
</evidence>
<organism evidence="9 10">
    <name type="scientific">Rhynocoris fuscipes</name>
    <dbReference type="NCBI Taxonomy" id="488301"/>
    <lineage>
        <taxon>Eukaryota</taxon>
        <taxon>Metazoa</taxon>
        <taxon>Ecdysozoa</taxon>
        <taxon>Arthropoda</taxon>
        <taxon>Hexapoda</taxon>
        <taxon>Insecta</taxon>
        <taxon>Pterygota</taxon>
        <taxon>Neoptera</taxon>
        <taxon>Paraneoptera</taxon>
        <taxon>Hemiptera</taxon>
        <taxon>Heteroptera</taxon>
        <taxon>Panheteroptera</taxon>
        <taxon>Cimicomorpha</taxon>
        <taxon>Reduviidae</taxon>
        <taxon>Harpactorinae</taxon>
        <taxon>Harpactorini</taxon>
        <taxon>Rhynocoris</taxon>
    </lineage>
</organism>
<evidence type="ECO:0000256" key="7">
    <source>
        <dbReference type="ARBA" id="ARBA00023033"/>
    </source>
</evidence>
<comment type="similarity">
    <text evidence="2 8">Belongs to the FMO family.</text>
</comment>
<dbReference type="InterPro" id="IPR020946">
    <property type="entry name" value="Flavin_mOase-like"/>
</dbReference>
<dbReference type="AlphaFoldDB" id="A0AAW1DKV7"/>
<dbReference type="GO" id="GO:0050661">
    <property type="term" value="F:NADP binding"/>
    <property type="evidence" value="ECO:0007669"/>
    <property type="project" value="InterPro"/>
</dbReference>
<dbReference type="InterPro" id="IPR050346">
    <property type="entry name" value="FMO-like"/>
</dbReference>
<dbReference type="Gene3D" id="3.50.50.60">
    <property type="entry name" value="FAD/NAD(P)-binding domain"/>
    <property type="match status" value="2"/>
</dbReference>
<evidence type="ECO:0000256" key="1">
    <source>
        <dbReference type="ARBA" id="ARBA00001974"/>
    </source>
</evidence>
<dbReference type="EMBL" id="JAPXFL010000001">
    <property type="protein sequence ID" value="KAK9511346.1"/>
    <property type="molecule type" value="Genomic_DNA"/>
</dbReference>
<dbReference type="Pfam" id="PF00743">
    <property type="entry name" value="FMO-like"/>
    <property type="match status" value="2"/>
</dbReference>
<dbReference type="PANTHER" id="PTHR23023">
    <property type="entry name" value="DIMETHYLANILINE MONOOXYGENASE"/>
    <property type="match status" value="1"/>
</dbReference>
<proteinExistence type="inferred from homology"/>
<protein>
    <recommendedName>
        <fullName evidence="8">Flavin-containing monooxygenase</fullName>
        <ecNumber evidence="8">1.-.-.-</ecNumber>
    </recommendedName>
</protein>
<evidence type="ECO:0000256" key="3">
    <source>
        <dbReference type="ARBA" id="ARBA00022630"/>
    </source>
</evidence>
<dbReference type="GO" id="GO:0050660">
    <property type="term" value="F:flavin adenine dinucleotide binding"/>
    <property type="evidence" value="ECO:0007669"/>
    <property type="project" value="InterPro"/>
</dbReference>
<comment type="caution">
    <text evidence="9">The sequence shown here is derived from an EMBL/GenBank/DDBJ whole genome shotgun (WGS) entry which is preliminary data.</text>
</comment>
<evidence type="ECO:0000256" key="2">
    <source>
        <dbReference type="ARBA" id="ARBA00009183"/>
    </source>
</evidence>
<evidence type="ECO:0000256" key="8">
    <source>
        <dbReference type="RuleBase" id="RU361177"/>
    </source>
</evidence>
<evidence type="ECO:0000256" key="5">
    <source>
        <dbReference type="ARBA" id="ARBA00022857"/>
    </source>
</evidence>
<keyword evidence="4 8" id="KW-0274">FAD</keyword>
<sequence length="326" mass="37544">MLQFETCVTNVSRSDEEWIVTSCYLPTQEIHTEKYDAVFVCNGHYSIPEVPKFPGLEVFKKNKPDDVVIHTVKYRSPLHYNDKIVLIIGGGPSAQDISIDIASEAKLVYISHHVNVLLSVKFPDNIVHKPDIEYFTEDGAVFTDGSSSHIDRVLLATGYRYNLDFLDDSCGVWVEDYGYVTPLYKQLINISQPTMAFIGLPFRTFIFPLFETQVKCMIKILSGKVSLPDRGEMYKDRRKEEENGKSKGIPKRKYHNLASRVRQYMNELYELGKLEPLEEVIFGIYEKTMALRKIDLVDYRNHKFRIKDSESFEVFHVGQSVGKTQC</sequence>
<dbReference type="InterPro" id="IPR000960">
    <property type="entry name" value="Flavin_mOase"/>
</dbReference>
<keyword evidence="10" id="KW-1185">Reference proteome</keyword>
<dbReference type="InterPro" id="IPR036188">
    <property type="entry name" value="FAD/NAD-bd_sf"/>
</dbReference>
<dbReference type="FunFam" id="3.50.50.60:FF:000138">
    <property type="entry name" value="Flavin-containing monooxygenase"/>
    <property type="match status" value="1"/>
</dbReference>
<dbReference type="PRINTS" id="PR00370">
    <property type="entry name" value="FMOXYGENASE"/>
</dbReference>
<evidence type="ECO:0000256" key="4">
    <source>
        <dbReference type="ARBA" id="ARBA00022827"/>
    </source>
</evidence>
<gene>
    <name evidence="9" type="ORF">O3M35_000014</name>
</gene>